<dbReference type="Gene3D" id="2.60.120.1390">
    <property type="match status" value="1"/>
</dbReference>
<proteinExistence type="predicted"/>
<evidence type="ECO:0000313" key="1">
    <source>
        <dbReference type="EMBL" id="MDN5200680.1"/>
    </source>
</evidence>
<dbReference type="Proteomes" id="UP001172082">
    <property type="component" value="Unassembled WGS sequence"/>
</dbReference>
<protein>
    <submittedName>
        <fullName evidence="1">DUF2961 domain-containing protein</fullName>
    </submittedName>
</protein>
<reference evidence="1" key="1">
    <citation type="submission" date="2023-06" db="EMBL/GenBank/DDBJ databases">
        <title>Genomic of Parafulvivirga corallium.</title>
        <authorList>
            <person name="Wang G."/>
        </authorList>
    </citation>
    <scope>NUCLEOTIDE SEQUENCE</scope>
    <source>
        <strain evidence="1">BMA10</strain>
    </source>
</reference>
<gene>
    <name evidence="1" type="ORF">QQ008_04890</name>
</gene>
<sequence>MKIEVFGDQSEKAAVSAPLSDFFGIGLGEMVPFESTLFVQPEG</sequence>
<dbReference type="RefSeq" id="WP_346750702.1">
    <property type="nucleotide sequence ID" value="NZ_JAUJEA010000001.1"/>
</dbReference>
<organism evidence="1 2">
    <name type="scientific">Splendidivirga corallicola</name>
    <dbReference type="NCBI Taxonomy" id="3051826"/>
    <lineage>
        <taxon>Bacteria</taxon>
        <taxon>Pseudomonadati</taxon>
        <taxon>Bacteroidota</taxon>
        <taxon>Cytophagia</taxon>
        <taxon>Cytophagales</taxon>
        <taxon>Splendidivirgaceae</taxon>
        <taxon>Splendidivirga</taxon>
    </lineage>
</organism>
<evidence type="ECO:0000313" key="2">
    <source>
        <dbReference type="Proteomes" id="UP001172082"/>
    </source>
</evidence>
<dbReference type="EMBL" id="JAUJEA010000001">
    <property type="protein sequence ID" value="MDN5200680.1"/>
    <property type="molecule type" value="Genomic_DNA"/>
</dbReference>
<name>A0ABT8KIY0_9BACT</name>
<comment type="caution">
    <text evidence="1">The sequence shown here is derived from an EMBL/GenBank/DDBJ whole genome shotgun (WGS) entry which is preliminary data.</text>
</comment>
<accession>A0ABT8KIY0</accession>
<keyword evidence="2" id="KW-1185">Reference proteome</keyword>